<dbReference type="RefSeq" id="WP_183984949.1">
    <property type="nucleotide sequence ID" value="NZ_JACHHG010000003.1"/>
</dbReference>
<dbReference type="PANTHER" id="PTHR28208">
    <property type="entry name" value="PHOSPHATIDATE PHOSPHATASE APP1"/>
    <property type="match status" value="1"/>
</dbReference>
<dbReference type="AlphaFoldDB" id="A0A841HZ28"/>
<evidence type="ECO:0000256" key="1">
    <source>
        <dbReference type="SAM" id="MobiDB-lite"/>
    </source>
</evidence>
<accession>A0A841HZ28</accession>
<name>A0A841HZ28_9DEIO</name>
<dbReference type="PANTHER" id="PTHR28208:SF3">
    <property type="entry name" value="PHOSPHATIDATE PHOSPHATASE APP1"/>
    <property type="match status" value="1"/>
</dbReference>
<comment type="caution">
    <text evidence="3">The sequence shown here is derived from an EMBL/GenBank/DDBJ whole genome shotgun (WGS) entry which is preliminary data.</text>
</comment>
<keyword evidence="4" id="KW-1185">Reference proteome</keyword>
<dbReference type="EMBL" id="JACHHG010000003">
    <property type="protein sequence ID" value="MBB6097469.1"/>
    <property type="molecule type" value="Genomic_DNA"/>
</dbReference>
<evidence type="ECO:0000313" key="4">
    <source>
        <dbReference type="Proteomes" id="UP000569951"/>
    </source>
</evidence>
<dbReference type="InterPro" id="IPR019236">
    <property type="entry name" value="APP1_cat"/>
</dbReference>
<evidence type="ECO:0000259" key="2">
    <source>
        <dbReference type="Pfam" id="PF09949"/>
    </source>
</evidence>
<dbReference type="Pfam" id="PF09949">
    <property type="entry name" value="APP1_cat"/>
    <property type="match status" value="1"/>
</dbReference>
<gene>
    <name evidence="3" type="ORF">HNR42_000886</name>
</gene>
<reference evidence="3 4" key="1">
    <citation type="submission" date="2020-08" db="EMBL/GenBank/DDBJ databases">
        <title>Genomic Encyclopedia of Type Strains, Phase IV (KMG-IV): sequencing the most valuable type-strain genomes for metagenomic binning, comparative biology and taxonomic classification.</title>
        <authorList>
            <person name="Goeker M."/>
        </authorList>
    </citation>
    <scope>NUCLEOTIDE SEQUENCE [LARGE SCALE GENOMIC DNA]</scope>
    <source>
        <strain evidence="3 4">DSM 21458</strain>
    </source>
</reference>
<sequence length="386" mass="43305">MTDFSRRIITALHALDDGIRRLRLRTKRAVGRLDPLVILPYRSYGSEARLRVKGRVLENKGITAPTLTDSVWINLINMYRRFESDEIPGARVRASYGGRSWEVVTDREGFFDLELDVGNLPPGEGPWRWVDLELIEPRVDRRNPALVRAAVRVPTEASFGVISDLDDTVIQSSATEFLAMLRLVLLHNAYTRLPFEGVASFYAALERGTGEAPNPIFYVSSSPWNLYDLLEDFLEHQGIPAGPLLLKDWSLWNLKAHTGHKLGYIRRLLEAYPRLPFVLIGDSGERDPEIYLEAVRKHPGRFRAVYIRDVVGGVRAEVVRKIAAEVEAMGVPMLLVSDTVEAARHAESLGLILPQQVEQVAEGAQREAEKPSPLEVALGEGETRDP</sequence>
<evidence type="ECO:0000313" key="3">
    <source>
        <dbReference type="EMBL" id="MBB6097469.1"/>
    </source>
</evidence>
<dbReference type="InterPro" id="IPR052935">
    <property type="entry name" value="Mg2+_PAP"/>
</dbReference>
<organism evidence="3 4">
    <name type="scientific">Deinobacterium chartae</name>
    <dbReference type="NCBI Taxonomy" id="521158"/>
    <lineage>
        <taxon>Bacteria</taxon>
        <taxon>Thermotogati</taxon>
        <taxon>Deinococcota</taxon>
        <taxon>Deinococci</taxon>
        <taxon>Deinococcales</taxon>
        <taxon>Deinococcaceae</taxon>
        <taxon>Deinobacterium</taxon>
    </lineage>
</organism>
<dbReference type="GO" id="GO:0008195">
    <property type="term" value="F:phosphatidate phosphatase activity"/>
    <property type="evidence" value="ECO:0007669"/>
    <property type="project" value="InterPro"/>
</dbReference>
<feature type="domain" description="Phosphatidate phosphatase APP1 catalytic" evidence="2">
    <location>
        <begin position="159"/>
        <end position="309"/>
    </location>
</feature>
<proteinExistence type="predicted"/>
<dbReference type="Proteomes" id="UP000569951">
    <property type="component" value="Unassembled WGS sequence"/>
</dbReference>
<feature type="region of interest" description="Disordered" evidence="1">
    <location>
        <begin position="362"/>
        <end position="386"/>
    </location>
</feature>
<protein>
    <submittedName>
        <fullName evidence="3">Phosphatidate phosphatase APP1</fullName>
    </submittedName>
</protein>